<dbReference type="InterPro" id="IPR012334">
    <property type="entry name" value="Pectin_lyas_fold"/>
</dbReference>
<reference evidence="2 3" key="1">
    <citation type="submission" date="2019-02" db="EMBL/GenBank/DDBJ databases">
        <title>Deep-cultivation of Planctomycetes and their phenomic and genomic characterization uncovers novel biology.</title>
        <authorList>
            <person name="Wiegand S."/>
            <person name="Jogler M."/>
            <person name="Boedeker C."/>
            <person name="Pinto D."/>
            <person name="Vollmers J."/>
            <person name="Rivas-Marin E."/>
            <person name="Kohn T."/>
            <person name="Peeters S.H."/>
            <person name="Heuer A."/>
            <person name="Rast P."/>
            <person name="Oberbeckmann S."/>
            <person name="Bunk B."/>
            <person name="Jeske O."/>
            <person name="Meyerdierks A."/>
            <person name="Storesund J.E."/>
            <person name="Kallscheuer N."/>
            <person name="Luecker S."/>
            <person name="Lage O.M."/>
            <person name="Pohl T."/>
            <person name="Merkel B.J."/>
            <person name="Hornburger P."/>
            <person name="Mueller R.-W."/>
            <person name="Bruemmer F."/>
            <person name="Labrenz M."/>
            <person name="Spormann A.M."/>
            <person name="Op den Camp H."/>
            <person name="Overmann J."/>
            <person name="Amann R."/>
            <person name="Jetten M.S.M."/>
            <person name="Mascher T."/>
            <person name="Medema M.H."/>
            <person name="Devos D.P."/>
            <person name="Kaster A.-K."/>
            <person name="Ovreas L."/>
            <person name="Rohde M."/>
            <person name="Galperin M.Y."/>
            <person name="Jogler C."/>
        </authorList>
    </citation>
    <scope>NUCLEOTIDE SEQUENCE [LARGE SCALE GENOMIC DNA]</scope>
    <source>
        <strain evidence="2 3">I41</strain>
    </source>
</reference>
<dbReference type="InterPro" id="IPR011050">
    <property type="entry name" value="Pectin_lyase_fold/virulence"/>
</dbReference>
<protein>
    <recommendedName>
        <fullName evidence="1">Probable pectate lyase C</fullName>
    </recommendedName>
</protein>
<keyword evidence="3" id="KW-1185">Reference proteome</keyword>
<dbReference type="PROSITE" id="PS00018">
    <property type="entry name" value="EF_HAND_1"/>
    <property type="match status" value="1"/>
</dbReference>
<accession>A0A517TXQ4</accession>
<evidence type="ECO:0000256" key="1">
    <source>
        <dbReference type="ARBA" id="ARBA00016512"/>
    </source>
</evidence>
<dbReference type="KEGG" id="llh:I41_23510"/>
<gene>
    <name evidence="2" type="ORF">I41_23510</name>
</gene>
<dbReference type="Gene3D" id="2.160.20.10">
    <property type="entry name" value="Single-stranded right-handed beta-helix, Pectin lyase-like"/>
    <property type="match status" value="1"/>
</dbReference>
<evidence type="ECO:0000313" key="2">
    <source>
        <dbReference type="EMBL" id="QDT73162.1"/>
    </source>
</evidence>
<proteinExistence type="predicted"/>
<dbReference type="InterPro" id="IPR006626">
    <property type="entry name" value="PbH1"/>
</dbReference>
<name>A0A517TXQ4_9BACT</name>
<evidence type="ECO:0000313" key="3">
    <source>
        <dbReference type="Proteomes" id="UP000317909"/>
    </source>
</evidence>
<dbReference type="InterPro" id="IPR018247">
    <property type="entry name" value="EF_Hand_1_Ca_BS"/>
</dbReference>
<dbReference type="AlphaFoldDB" id="A0A517TXQ4"/>
<sequence length="576" mass="60111">MMGLTCCVASLGVSHAVGVERVVSTTAQFSAALAAAGAGDQIILQPGVYGGGHYRANLAGVTIRGADSANPAVIDGGSNGIQLSDASNVTISDLVFRHQVDNGLNIDDGGTFDTPTVNLILRNIAVRDIVTAGNHDGIKLSGVNDFLIENVQVLNWGIGGSAVDMVGCHRGLIQNSSFIHTNADNAGTTLQPKGGSKEITFRANRIDLPRGSGRAVQAGGSTDTPFFRFVDGDSGYEADQIVAEGNVIIGGSSSFSWVNIDGGVFHHNVVSRPGQWVARILNENRGLPIVDTQNGVLQDNRIVYNDNASEFSTAVNVGPETLPNTYTFAGNQWLNLANPTTAGSTPTLPAPETGGSYGVGPAASTDGPQVWSFSWGKWIVNANSTPQSVDVTGLQSMRQASVGANASFRPLSVNPLLGAWTLADIPTSTLLLPAFSQAILIDPAAILGLNGDYDDDGVVDGEDFLVWQRDVGNAAGSLPNDPTSVVIGTEQLIAWAANFGASSGRLIAVPEPSVWMLLIAGWVAVVGARDAFSRVGAPPKESQPAHRYRSGAQKKSLGSLLPSAVPPVLWLSEWKN</sequence>
<dbReference type="SMART" id="SM00710">
    <property type="entry name" value="PbH1"/>
    <property type="match status" value="6"/>
</dbReference>
<dbReference type="SUPFAM" id="SSF51126">
    <property type="entry name" value="Pectin lyase-like"/>
    <property type="match status" value="1"/>
</dbReference>
<organism evidence="2 3">
    <name type="scientific">Lacipirellula limnantheis</name>
    <dbReference type="NCBI Taxonomy" id="2528024"/>
    <lineage>
        <taxon>Bacteria</taxon>
        <taxon>Pseudomonadati</taxon>
        <taxon>Planctomycetota</taxon>
        <taxon>Planctomycetia</taxon>
        <taxon>Pirellulales</taxon>
        <taxon>Lacipirellulaceae</taxon>
        <taxon>Lacipirellula</taxon>
    </lineage>
</organism>
<dbReference type="EMBL" id="CP036339">
    <property type="protein sequence ID" value="QDT73162.1"/>
    <property type="molecule type" value="Genomic_DNA"/>
</dbReference>
<dbReference type="Proteomes" id="UP000317909">
    <property type="component" value="Chromosome"/>
</dbReference>